<keyword evidence="3" id="KW-1185">Reference proteome</keyword>
<evidence type="ECO:0000313" key="2">
    <source>
        <dbReference type="EMBL" id="ORY04718.1"/>
    </source>
</evidence>
<gene>
    <name evidence="2" type="ORF">K493DRAFT_311260</name>
</gene>
<feature type="transmembrane region" description="Helical" evidence="1">
    <location>
        <begin position="74"/>
        <end position="92"/>
    </location>
</feature>
<feature type="transmembrane region" description="Helical" evidence="1">
    <location>
        <begin position="15"/>
        <end position="34"/>
    </location>
</feature>
<evidence type="ECO:0000313" key="3">
    <source>
        <dbReference type="Proteomes" id="UP000193498"/>
    </source>
</evidence>
<keyword evidence="1" id="KW-1133">Transmembrane helix</keyword>
<feature type="transmembrane region" description="Helical" evidence="1">
    <location>
        <begin position="46"/>
        <end position="68"/>
    </location>
</feature>
<evidence type="ECO:0000256" key="1">
    <source>
        <dbReference type="SAM" id="Phobius"/>
    </source>
</evidence>
<name>A0A1Y1Z358_9FUNG</name>
<keyword evidence="1" id="KW-0812">Transmembrane</keyword>
<comment type="caution">
    <text evidence="2">The sequence shown here is derived from an EMBL/GenBank/DDBJ whole genome shotgun (WGS) entry which is preliminary data.</text>
</comment>
<reference evidence="2 3" key="1">
    <citation type="submission" date="2016-07" db="EMBL/GenBank/DDBJ databases">
        <title>Pervasive Adenine N6-methylation of Active Genes in Fungi.</title>
        <authorList>
            <consortium name="DOE Joint Genome Institute"/>
            <person name="Mondo S.J."/>
            <person name="Dannebaum R.O."/>
            <person name="Kuo R.C."/>
            <person name="Labutti K."/>
            <person name="Haridas S."/>
            <person name="Kuo A."/>
            <person name="Salamov A."/>
            <person name="Ahrendt S.R."/>
            <person name="Lipzen A."/>
            <person name="Sullivan W."/>
            <person name="Andreopoulos W.B."/>
            <person name="Clum A."/>
            <person name="Lindquist E."/>
            <person name="Daum C."/>
            <person name="Ramamoorthy G.K."/>
            <person name="Gryganskyi A."/>
            <person name="Culley D."/>
            <person name="Magnuson J.K."/>
            <person name="James T.Y."/>
            <person name="O'Malley M.A."/>
            <person name="Stajich J.E."/>
            <person name="Spatafora J.W."/>
            <person name="Visel A."/>
            <person name="Grigoriev I.V."/>
        </authorList>
    </citation>
    <scope>NUCLEOTIDE SEQUENCE [LARGE SCALE GENOMIC DNA]</scope>
    <source>
        <strain evidence="2 3">CBS 931.73</strain>
    </source>
</reference>
<protein>
    <submittedName>
        <fullName evidence="2">Uncharacterized protein</fullName>
    </submittedName>
</protein>
<organism evidence="2 3">
    <name type="scientific">Basidiobolus meristosporus CBS 931.73</name>
    <dbReference type="NCBI Taxonomy" id="1314790"/>
    <lineage>
        <taxon>Eukaryota</taxon>
        <taxon>Fungi</taxon>
        <taxon>Fungi incertae sedis</taxon>
        <taxon>Zoopagomycota</taxon>
        <taxon>Entomophthoromycotina</taxon>
        <taxon>Basidiobolomycetes</taxon>
        <taxon>Basidiobolales</taxon>
        <taxon>Basidiobolaceae</taxon>
        <taxon>Basidiobolus</taxon>
    </lineage>
</organism>
<feature type="transmembrane region" description="Helical" evidence="1">
    <location>
        <begin position="188"/>
        <end position="208"/>
    </location>
</feature>
<sequence>MDSTSLFHANFNNTVAAMALPVAISNTWSSIQMVSRNKPFIYKINLAQSLFLLVNAIIQMLGGLGALFNCDARNYTYGACSYFSIVLIDMVLFMKAYYTNRSNLYIIASMVVLRLVHMSCWVMILLNTTIVNGLYESCQNTSKELWFVGLLSTEAVIIAFLTVSFLITLYRTHQFSPAYFYSSLMRDGVIFAVSRCLIYFIITILYLLHVAPYTELLFVEWTIASKLMTEQLLHSHEWRHNTTTGISNSNQPPTVSALISPKSNIEEEYYPLEHELNTIYPSQSRLG</sequence>
<keyword evidence="1" id="KW-0472">Membrane</keyword>
<dbReference type="AlphaFoldDB" id="A0A1Y1Z358"/>
<accession>A0A1Y1Z358</accession>
<dbReference type="EMBL" id="MCFE01000032">
    <property type="protein sequence ID" value="ORY04718.1"/>
    <property type="molecule type" value="Genomic_DNA"/>
</dbReference>
<dbReference type="Proteomes" id="UP000193498">
    <property type="component" value="Unassembled WGS sequence"/>
</dbReference>
<proteinExistence type="predicted"/>
<feature type="transmembrane region" description="Helical" evidence="1">
    <location>
        <begin position="104"/>
        <end position="126"/>
    </location>
</feature>
<dbReference type="InParanoid" id="A0A1Y1Z358"/>
<feature type="transmembrane region" description="Helical" evidence="1">
    <location>
        <begin position="146"/>
        <end position="167"/>
    </location>
</feature>